<dbReference type="Proteomes" id="UP000032722">
    <property type="component" value="Chromosome"/>
</dbReference>
<feature type="transmembrane region" description="Helical" evidence="1">
    <location>
        <begin position="125"/>
        <end position="144"/>
    </location>
</feature>
<dbReference type="KEGG" id="mgb:VO56_01735"/>
<reference evidence="2 3" key="1">
    <citation type="journal article" date="2015" name="Genome Announc.">
        <title>Complete Genome Sequence of Mycoplasma meleagridis, a Possible Emerging Pathogen in Chickens.</title>
        <authorList>
            <person name="Abolnik C."/>
        </authorList>
    </citation>
    <scope>NUCLEOTIDE SEQUENCE [LARGE SCALE GENOMIC DNA]</scope>
    <source>
        <strain evidence="2 3">B2096 8B</strain>
    </source>
</reference>
<feature type="transmembrane region" description="Helical" evidence="1">
    <location>
        <begin position="43"/>
        <end position="68"/>
    </location>
</feature>
<sequence length="148" mass="17426">MNKIKSKLYFELTSKRFWIIQLVFALFGLTLGLLFKFAAKNPYLTAIAVATFIVFLIDLLILIFKWGFLERTIQRLKESFASTEKARNERNYKKMNDAEKRAFERIQKQKELKKQARASKVKTNFTFYFTLFISLAVALIFIPLSTYV</sequence>
<evidence type="ECO:0000313" key="3">
    <source>
        <dbReference type="Proteomes" id="UP000032722"/>
    </source>
</evidence>
<evidence type="ECO:0000313" key="2">
    <source>
        <dbReference type="EMBL" id="AKA49968.1"/>
    </source>
</evidence>
<organism evidence="3">
    <name type="scientific">Mycoplasmopsis gallinacea</name>
    <dbReference type="NCBI Taxonomy" id="29556"/>
    <lineage>
        <taxon>Bacteria</taxon>
        <taxon>Bacillati</taxon>
        <taxon>Mycoplasmatota</taxon>
        <taxon>Mycoplasmoidales</taxon>
        <taxon>Metamycoplasmataceae</taxon>
        <taxon>Mycoplasmopsis</taxon>
    </lineage>
</organism>
<gene>
    <name evidence="2" type="ORF">VO56_01735</name>
</gene>
<feature type="transmembrane region" description="Helical" evidence="1">
    <location>
        <begin position="16"/>
        <end position="37"/>
    </location>
</feature>
<keyword evidence="1" id="KW-0812">Transmembrane</keyword>
<dbReference type="HOGENOM" id="CLU_1756840_0_0_14"/>
<keyword evidence="1" id="KW-1133">Transmembrane helix</keyword>
<accession>A0A0D5ZJ67</accession>
<keyword evidence="1" id="KW-0472">Membrane</keyword>
<protein>
    <recommendedName>
        <fullName evidence="4">DUF3899 domain-containing protein</fullName>
    </recommendedName>
</protein>
<name>A0A0D5ZJ67_9BACT</name>
<dbReference type="AlphaFoldDB" id="A0A0D5ZJ67"/>
<dbReference type="PATRIC" id="fig|29556.3.peg.353"/>
<proteinExistence type="predicted"/>
<evidence type="ECO:0000256" key="1">
    <source>
        <dbReference type="SAM" id="Phobius"/>
    </source>
</evidence>
<evidence type="ECO:0008006" key="4">
    <source>
        <dbReference type="Google" id="ProtNLM"/>
    </source>
</evidence>
<dbReference type="EMBL" id="CP011021">
    <property type="protein sequence ID" value="AKA49968.1"/>
    <property type="molecule type" value="Genomic_DNA"/>
</dbReference>